<dbReference type="InterPro" id="IPR013783">
    <property type="entry name" value="Ig-like_fold"/>
</dbReference>
<gene>
    <name evidence="4" type="ORF">DBR06_SOUSAS110422</name>
</gene>
<feature type="region of interest" description="Disordered" evidence="2">
    <location>
        <begin position="396"/>
        <end position="423"/>
    </location>
</feature>
<feature type="non-terminal residue" evidence="4">
    <location>
        <position position="1"/>
    </location>
</feature>
<reference evidence="4 5" key="1">
    <citation type="journal article" date="2018" name="Genomics">
        <title>Molecular footprints of inshore aquatic adaptation in Indo-Pacific humpback dolphin (Sousa chinensis).</title>
        <authorList>
            <person name="Ming Y."/>
            <person name="Jian J."/>
            <person name="Yu F."/>
            <person name="Yu X."/>
            <person name="Wang J."/>
            <person name="Liu W."/>
        </authorList>
    </citation>
    <scope>NUCLEOTIDE SEQUENCE [LARGE SCALE GENOMIC DNA]</scope>
    <source>
        <strain evidence="4">MY-2018</strain>
        <tissue evidence="4">Skin</tissue>
    </source>
</reference>
<keyword evidence="1" id="KW-0175">Coiled coil</keyword>
<name>A0A484GS32_SOUCH</name>
<dbReference type="GO" id="GO:0005930">
    <property type="term" value="C:axoneme"/>
    <property type="evidence" value="ECO:0007669"/>
    <property type="project" value="TreeGrafter"/>
</dbReference>
<evidence type="ECO:0000313" key="4">
    <source>
        <dbReference type="EMBL" id="TEA38515.1"/>
    </source>
</evidence>
<feature type="region of interest" description="Disordered" evidence="2">
    <location>
        <begin position="617"/>
        <end position="647"/>
    </location>
</feature>
<dbReference type="PANTHER" id="PTHR23053:SF0">
    <property type="entry name" value="HYDROCEPHALUS-INDUCING PROTEIN HOMOLOG"/>
    <property type="match status" value="1"/>
</dbReference>
<protein>
    <recommendedName>
        <fullName evidence="3">Hydin adenylate kinase-like domain-containing protein</fullName>
    </recommendedName>
</protein>
<dbReference type="Gene3D" id="2.60.40.10">
    <property type="entry name" value="Immunoglobulins"/>
    <property type="match status" value="2"/>
</dbReference>
<accession>A0A484GS32</accession>
<evidence type="ECO:0000259" key="3">
    <source>
        <dbReference type="Pfam" id="PF17213"/>
    </source>
</evidence>
<feature type="non-terminal residue" evidence="4">
    <location>
        <position position="647"/>
    </location>
</feature>
<dbReference type="InterPro" id="IPR033768">
    <property type="entry name" value="Hydin_ADK"/>
</dbReference>
<proteinExistence type="predicted"/>
<keyword evidence="5" id="KW-1185">Reference proteome</keyword>
<sequence>SEITLKNTGKVGFEFSVLTDPQSSPDNLLPGVPLIQPLSGFIGSHKEQVLKVYYLPGVPEIFERSFQIQIAHLDPENITLSGEGIFPRICVDLPRNLKGCEKYEIFLNQARKNLEETKNEMFDHLERPEEVPEDESSEMEVERLIVQNYATEHQKSIVLGSVDNFCHQSHRKPIKVQLPEYILDFGYITLGDVRTHIIKITNTSHFPVSFHAEKHVLHDTGFSIELDRVKNLPYCETETFEVRFDAQGASLSVGNKNVILPIKKFYSQTLVFQIAQSDQKLTLLAQGQGLEPCLEFSPSVLELGPLLPYAPGDEAEVVVKNPCNFPIEFYSLEFDQQYLVEEKILRTLKGYDSYNSLLLPPRLPGENLPPEVYEYFKEMKRSKEEQMKVKYLQSLAQENEEDDSPLSEQETSDSTKRTSLSRGISVTSYLEEQHIPMVKSETYPDEEEDEESLEKIMIQTDKLHNVDSHSSEEVGEVENNPVSKAIARHLGIDISAEGRMAKNRKGIAIVIHGTPLSGKSATAVSMARYYSAACLNFDSIVLQAISDGSNVAGIRARELCIRAALEQSMKEEEYAQEAAALSQNAVGQMRLSSETLGKLTSESTLVTPEIKPAKPVRGSVLLTKGKADSHSSVSQKQHHQPSSETPQ</sequence>
<feature type="coiled-coil region" evidence="1">
    <location>
        <begin position="100"/>
        <end position="127"/>
    </location>
</feature>
<dbReference type="InterPro" id="IPR033305">
    <property type="entry name" value="Hydin-like"/>
</dbReference>
<dbReference type="EMBL" id="QWLN02004798">
    <property type="protein sequence ID" value="TEA38515.1"/>
    <property type="molecule type" value="Genomic_DNA"/>
</dbReference>
<dbReference type="GO" id="GO:1904158">
    <property type="term" value="P:axonemal central apparatus assembly"/>
    <property type="evidence" value="ECO:0007669"/>
    <property type="project" value="TreeGrafter"/>
</dbReference>
<evidence type="ECO:0000256" key="1">
    <source>
        <dbReference type="SAM" id="Coils"/>
    </source>
</evidence>
<dbReference type="Pfam" id="PF17213">
    <property type="entry name" value="Hydin_ADK"/>
    <property type="match status" value="1"/>
</dbReference>
<feature type="compositionally biased region" description="Low complexity" evidence="2">
    <location>
        <begin position="630"/>
        <end position="647"/>
    </location>
</feature>
<feature type="domain" description="Hydin adenylate kinase-like" evidence="3">
    <location>
        <begin position="508"/>
        <end position="646"/>
    </location>
</feature>
<evidence type="ECO:0000256" key="2">
    <source>
        <dbReference type="SAM" id="MobiDB-lite"/>
    </source>
</evidence>
<dbReference type="GO" id="GO:0003341">
    <property type="term" value="P:cilium movement"/>
    <property type="evidence" value="ECO:0007669"/>
    <property type="project" value="TreeGrafter"/>
</dbReference>
<dbReference type="AlphaFoldDB" id="A0A484GS32"/>
<evidence type="ECO:0000313" key="5">
    <source>
        <dbReference type="Proteomes" id="UP000295264"/>
    </source>
</evidence>
<dbReference type="Proteomes" id="UP000295264">
    <property type="component" value="Unassembled WGS sequence"/>
</dbReference>
<dbReference type="PANTHER" id="PTHR23053">
    <property type="entry name" value="DLEC1 DELETED IN LUNG AND ESOPHAGEAL CANCER 1"/>
    <property type="match status" value="1"/>
</dbReference>
<comment type="caution">
    <text evidence="4">The sequence shown here is derived from an EMBL/GenBank/DDBJ whole genome shotgun (WGS) entry which is preliminary data.</text>
</comment>
<organism evidence="4 5">
    <name type="scientific">Sousa chinensis</name>
    <name type="common">Indo-pacific humpbacked dolphin</name>
    <name type="synonym">Steno chinensis</name>
    <dbReference type="NCBI Taxonomy" id="103600"/>
    <lineage>
        <taxon>Eukaryota</taxon>
        <taxon>Metazoa</taxon>
        <taxon>Chordata</taxon>
        <taxon>Craniata</taxon>
        <taxon>Vertebrata</taxon>
        <taxon>Euteleostomi</taxon>
        <taxon>Mammalia</taxon>
        <taxon>Eutheria</taxon>
        <taxon>Laurasiatheria</taxon>
        <taxon>Artiodactyla</taxon>
        <taxon>Whippomorpha</taxon>
        <taxon>Cetacea</taxon>
        <taxon>Odontoceti</taxon>
        <taxon>Delphinidae</taxon>
        <taxon>Sousa</taxon>
    </lineage>
</organism>